<dbReference type="AlphaFoldDB" id="A0A1R1K0B5"/>
<gene>
    <name evidence="1" type="ORF">BIZ92_00505</name>
</gene>
<reference evidence="1 2" key="1">
    <citation type="submission" date="2016-09" db="EMBL/GenBank/DDBJ databases">
        <title>Phylogenomics of Achromobacter.</title>
        <authorList>
            <person name="Jeukens J."/>
            <person name="Freschi L."/>
            <person name="Vincent A.T."/>
            <person name="Emond-Rheault J.-G."/>
            <person name="Kukavica-Ibrulj I."/>
            <person name="Charette S.J."/>
            <person name="Levesque R.C."/>
        </authorList>
    </citation>
    <scope>NUCLEOTIDE SEQUENCE [LARGE SCALE GENOMIC DNA]</scope>
    <source>
        <strain evidence="1 2">AUS488</strain>
    </source>
</reference>
<dbReference type="Pfam" id="PF11379">
    <property type="entry name" value="DUF3182"/>
    <property type="match status" value="1"/>
</dbReference>
<dbReference type="RefSeq" id="WP_076407639.1">
    <property type="nucleotide sequence ID" value="NZ_AP028040.1"/>
</dbReference>
<comment type="caution">
    <text evidence="1">The sequence shown here is derived from an EMBL/GenBank/DDBJ whole genome shotgun (WGS) entry which is preliminary data.</text>
</comment>
<evidence type="ECO:0000313" key="1">
    <source>
        <dbReference type="EMBL" id="OMG92849.1"/>
    </source>
</evidence>
<name>A0A1R1K0B5_ALCXX</name>
<dbReference type="Proteomes" id="UP000187251">
    <property type="component" value="Unassembled WGS sequence"/>
</dbReference>
<proteinExistence type="predicted"/>
<accession>A0A1R1K0B5</accession>
<dbReference type="InterPro" id="IPR021519">
    <property type="entry name" value="DUF3182"/>
</dbReference>
<protein>
    <submittedName>
        <fullName evidence="1">Biotin carboxylase</fullName>
    </submittedName>
</protein>
<dbReference type="OrthoDB" id="8648979at2"/>
<dbReference type="SUPFAM" id="SSF56059">
    <property type="entry name" value="Glutathione synthetase ATP-binding domain-like"/>
    <property type="match status" value="1"/>
</dbReference>
<evidence type="ECO:0000313" key="2">
    <source>
        <dbReference type="Proteomes" id="UP000187251"/>
    </source>
</evidence>
<organism evidence="1 2">
    <name type="scientific">Alcaligenes xylosoxydans xylosoxydans</name>
    <name type="common">Achromobacter xylosoxidans</name>
    <dbReference type="NCBI Taxonomy" id="85698"/>
    <lineage>
        <taxon>Bacteria</taxon>
        <taxon>Pseudomonadati</taxon>
        <taxon>Pseudomonadota</taxon>
        <taxon>Betaproteobacteria</taxon>
        <taxon>Burkholderiales</taxon>
        <taxon>Alcaligenaceae</taxon>
        <taxon>Achromobacter</taxon>
    </lineage>
</organism>
<dbReference type="EMBL" id="MJMN01000001">
    <property type="protein sequence ID" value="OMG92849.1"/>
    <property type="molecule type" value="Genomic_DNA"/>
</dbReference>
<sequence>MNSFSLAPDGPLVVAYPRRARASEHEVASHDALAARLAALLGGRHVPDYRPSRHRGGPVPYYVPDRSIAGAARAAILGISGTADLYGGVVPHAFVATKSISHGLARPDAPAPAGWVASLADALGDAVLAGCTAFRPEDALAGGLRLLQRGPVRLKPADATAGRGQEVASDADALRQALERQCAWTMGRLGLVIEEDLDEVETCSVGWSKVGKMEIAYVGTQSLTPDNAGCLVYGGSELRVARGGFDALRRLDLADRERRAIDLACQYDAAVSAAYPALIASRRNYDVAFGLGADGRPRAGVLEQSWRAGGASIAELAAMQAFALSPALREVRAATRERYGADEPAPITQRLVFHGHDAAVGPISKSGGILEAADGGA</sequence>